<dbReference type="EMBL" id="FNQP01000006">
    <property type="protein sequence ID" value="SEA28859.1"/>
    <property type="molecule type" value="Genomic_DNA"/>
</dbReference>
<evidence type="ECO:0000256" key="1">
    <source>
        <dbReference type="ARBA" id="ARBA00001933"/>
    </source>
</evidence>
<dbReference type="OrthoDB" id="9805628at2"/>
<dbReference type="PANTHER" id="PTHR42743:SF2">
    <property type="entry name" value="AMINODEOXYCHORISMATE LYASE"/>
    <property type="match status" value="1"/>
</dbReference>
<dbReference type="PROSITE" id="PS00770">
    <property type="entry name" value="AA_TRANSFER_CLASS_4"/>
    <property type="match status" value="1"/>
</dbReference>
<dbReference type="GO" id="GO:0008696">
    <property type="term" value="F:4-amino-4-deoxychorismate lyase activity"/>
    <property type="evidence" value="ECO:0007669"/>
    <property type="project" value="UniProtKB-UniRule"/>
</dbReference>
<dbReference type="InterPro" id="IPR017824">
    <property type="entry name" value="Aminodeoxychorismate_lyase_IV"/>
</dbReference>
<evidence type="ECO:0000256" key="4">
    <source>
        <dbReference type="ARBA" id="ARBA00022898"/>
    </source>
</evidence>
<dbReference type="GO" id="GO:0030170">
    <property type="term" value="F:pyridoxal phosphate binding"/>
    <property type="evidence" value="ECO:0007669"/>
    <property type="project" value="InterPro"/>
</dbReference>
<keyword evidence="5" id="KW-0289">Folate biosynthesis</keyword>
<evidence type="ECO:0000256" key="7">
    <source>
        <dbReference type="ARBA" id="ARBA00035633"/>
    </source>
</evidence>
<dbReference type="Pfam" id="PF01063">
    <property type="entry name" value="Aminotran_4"/>
    <property type="match status" value="1"/>
</dbReference>
<evidence type="ECO:0000256" key="3">
    <source>
        <dbReference type="ARBA" id="ARBA00011738"/>
    </source>
</evidence>
<dbReference type="InterPro" id="IPR018300">
    <property type="entry name" value="Aminotrans_IV_CS"/>
</dbReference>
<dbReference type="GO" id="GO:0005829">
    <property type="term" value="C:cytosol"/>
    <property type="evidence" value="ECO:0007669"/>
    <property type="project" value="TreeGrafter"/>
</dbReference>
<dbReference type="STRING" id="525918.SAMN05660964_01271"/>
<dbReference type="FunFam" id="3.20.10.10:FF:000002">
    <property type="entry name" value="D-alanine aminotransferase"/>
    <property type="match status" value="1"/>
</dbReference>
<dbReference type="InterPro" id="IPR043132">
    <property type="entry name" value="BCAT-like_C"/>
</dbReference>
<evidence type="ECO:0000313" key="16">
    <source>
        <dbReference type="Proteomes" id="UP000199397"/>
    </source>
</evidence>
<dbReference type="GO" id="GO:0008153">
    <property type="term" value="P:4-aminobenzoate biosynthetic process"/>
    <property type="evidence" value="ECO:0007669"/>
    <property type="project" value="UniProtKB-UniRule"/>
</dbReference>
<evidence type="ECO:0000256" key="12">
    <source>
        <dbReference type="NCBIfam" id="TIGR03461"/>
    </source>
</evidence>
<evidence type="ECO:0000256" key="6">
    <source>
        <dbReference type="ARBA" id="ARBA00023239"/>
    </source>
</evidence>
<evidence type="ECO:0000256" key="5">
    <source>
        <dbReference type="ARBA" id="ARBA00022909"/>
    </source>
</evidence>
<dbReference type="Gene3D" id="3.20.10.10">
    <property type="entry name" value="D-amino Acid Aminotransferase, subunit A, domain 2"/>
    <property type="match status" value="1"/>
</dbReference>
<dbReference type="EC" id="4.1.3.38" evidence="8 12"/>
<dbReference type="AlphaFoldDB" id="A0A1H3ZYP4"/>
<dbReference type="NCBIfam" id="TIGR03461">
    <property type="entry name" value="pabC_Proteo"/>
    <property type="match status" value="1"/>
</dbReference>
<evidence type="ECO:0000256" key="14">
    <source>
        <dbReference type="RuleBase" id="RU004516"/>
    </source>
</evidence>
<evidence type="ECO:0000256" key="2">
    <source>
        <dbReference type="ARBA" id="ARBA00009320"/>
    </source>
</evidence>
<proteinExistence type="inferred from homology"/>
<dbReference type="CDD" id="cd01559">
    <property type="entry name" value="ADCL_like"/>
    <property type="match status" value="1"/>
</dbReference>
<keyword evidence="6 15" id="KW-0456">Lyase</keyword>
<dbReference type="InterPro" id="IPR036038">
    <property type="entry name" value="Aminotransferase-like"/>
</dbReference>
<comment type="catalytic activity">
    <reaction evidence="9">
        <text>4-amino-4-deoxychorismate = 4-aminobenzoate + pyruvate + H(+)</text>
        <dbReference type="Rhea" id="RHEA:16201"/>
        <dbReference type="ChEBI" id="CHEBI:15361"/>
        <dbReference type="ChEBI" id="CHEBI:15378"/>
        <dbReference type="ChEBI" id="CHEBI:17836"/>
        <dbReference type="ChEBI" id="CHEBI:58406"/>
        <dbReference type="EC" id="4.1.3.38"/>
    </reaction>
</comment>
<dbReference type="InterPro" id="IPR001544">
    <property type="entry name" value="Aminotrans_IV"/>
</dbReference>
<protein>
    <recommendedName>
        <fullName evidence="11 12">Aminodeoxychorismate lyase</fullName>
        <ecNumber evidence="8 12">4.1.3.38</ecNumber>
    </recommendedName>
</protein>
<sequence length="269" mass="30217">MIWVNGDIVTHLPVTDRGLLYGDGVWETIRVQQGKPQLLDWHLQRLSAGLQALNISFPNLEAFRAEILAACVAQERAAIKLIVTRGTGQRGYNPQTVTEPTRILQLSAWADYPASYAEQGIRLTLCETRLAHQPRLAGFKHLNRLEQILARAEFCSDYQEGLVCDYFGNVIEGTMSNLFVMRADDSVCTPELTQCGIAGVMRRYIIQTLEKFGSQCHIHPLTLKDVEQAHALFMTNSLIGLWPVREFSGKQYTIPPLLRDLQAAIHTQA</sequence>
<comment type="subunit">
    <text evidence="3">Homodimer.</text>
</comment>
<gene>
    <name evidence="15" type="ORF">SAMN05660964_01271</name>
</gene>
<dbReference type="InterPro" id="IPR043131">
    <property type="entry name" value="BCAT-like_N"/>
</dbReference>
<keyword evidence="4 14" id="KW-0663">Pyridoxal phosphate</keyword>
<dbReference type="GO" id="GO:0046656">
    <property type="term" value="P:folic acid biosynthetic process"/>
    <property type="evidence" value="ECO:0007669"/>
    <property type="project" value="UniProtKB-KW"/>
</dbReference>
<dbReference type="PANTHER" id="PTHR42743">
    <property type="entry name" value="AMINO-ACID AMINOTRANSFERASE"/>
    <property type="match status" value="1"/>
</dbReference>
<dbReference type="Proteomes" id="UP000199397">
    <property type="component" value="Unassembled WGS sequence"/>
</dbReference>
<organism evidence="15 16">
    <name type="scientific">Thiothrix caldifontis</name>
    <dbReference type="NCBI Taxonomy" id="525918"/>
    <lineage>
        <taxon>Bacteria</taxon>
        <taxon>Pseudomonadati</taxon>
        <taxon>Pseudomonadota</taxon>
        <taxon>Gammaproteobacteria</taxon>
        <taxon>Thiotrichales</taxon>
        <taxon>Thiotrichaceae</taxon>
        <taxon>Thiothrix</taxon>
    </lineage>
</organism>
<comment type="pathway">
    <text evidence="7">Cofactor biosynthesis; tetrahydrofolate biosynthesis; 4-aminobenzoate from chorismate: step 2/2.</text>
</comment>
<accession>A0A1H3ZYP4</accession>
<keyword evidence="16" id="KW-1185">Reference proteome</keyword>
<evidence type="ECO:0000256" key="9">
    <source>
        <dbReference type="ARBA" id="ARBA00049529"/>
    </source>
</evidence>
<dbReference type="NCBIfam" id="NF004761">
    <property type="entry name" value="PRK06092.1"/>
    <property type="match status" value="1"/>
</dbReference>
<evidence type="ECO:0000256" key="10">
    <source>
        <dbReference type="ARBA" id="ARBA00054027"/>
    </source>
</evidence>
<comment type="cofactor">
    <cofactor evidence="1 14">
        <name>pyridoxal 5'-phosphate</name>
        <dbReference type="ChEBI" id="CHEBI:597326"/>
    </cofactor>
</comment>
<reference evidence="15 16" key="1">
    <citation type="submission" date="2016-10" db="EMBL/GenBank/DDBJ databases">
        <authorList>
            <person name="de Groot N.N."/>
        </authorList>
    </citation>
    <scope>NUCLEOTIDE SEQUENCE [LARGE SCALE GENOMIC DNA]</scope>
    <source>
        <strain evidence="15 16">DSM 21228</strain>
    </source>
</reference>
<evidence type="ECO:0000256" key="11">
    <source>
        <dbReference type="ARBA" id="ARBA00069174"/>
    </source>
</evidence>
<name>A0A1H3ZYP4_9GAMM</name>
<dbReference type="SUPFAM" id="SSF56752">
    <property type="entry name" value="D-aminoacid aminotransferase-like PLP-dependent enzymes"/>
    <property type="match status" value="1"/>
</dbReference>
<evidence type="ECO:0000256" key="8">
    <source>
        <dbReference type="ARBA" id="ARBA00035676"/>
    </source>
</evidence>
<evidence type="ECO:0000256" key="13">
    <source>
        <dbReference type="RuleBase" id="RU004106"/>
    </source>
</evidence>
<evidence type="ECO:0000313" key="15">
    <source>
        <dbReference type="EMBL" id="SEA28859.1"/>
    </source>
</evidence>
<comment type="similarity">
    <text evidence="2 13">Belongs to the class-IV pyridoxal-phosphate-dependent aminotransferase family.</text>
</comment>
<dbReference type="RefSeq" id="WP_093066546.1">
    <property type="nucleotide sequence ID" value="NZ_FNQP01000006.1"/>
</dbReference>
<comment type="function">
    <text evidence="10">Involved in the biosynthesis of p-aminobenzoate (PABA), a precursor of tetrahydrofolate. Converts 4-amino-4-deoxychorismate into 4-aminobenzoate (PABA) and pyruvate.</text>
</comment>
<dbReference type="Gene3D" id="3.30.470.10">
    <property type="match status" value="1"/>
</dbReference>
<dbReference type="InterPro" id="IPR050571">
    <property type="entry name" value="Class-IV_PLP-Dep_Aminotrnsfr"/>
</dbReference>